<keyword evidence="8 9" id="KW-0664">Pyridoxine biosynthesis</keyword>
<evidence type="ECO:0000256" key="11">
    <source>
        <dbReference type="PIRSR" id="PIRSR000190-2"/>
    </source>
</evidence>
<comment type="caution">
    <text evidence="14">The sequence shown here is derived from an EMBL/GenBank/DDBJ whole genome shotgun (WGS) entry which is preliminary data.</text>
</comment>
<protein>
    <recommendedName>
        <fullName evidence="9">Pyridoxine/pyridoxamine 5'-phosphate oxidase</fullName>
        <ecNumber evidence="9">1.4.3.5</ecNumber>
    </recommendedName>
    <alternativeName>
        <fullName evidence="9">PNP/PMP oxidase</fullName>
        <shortName evidence="9">PNPOx</shortName>
    </alternativeName>
    <alternativeName>
        <fullName evidence="9">Pyridoxal 5'-phosphate synthase</fullName>
    </alternativeName>
</protein>
<evidence type="ECO:0000313" key="15">
    <source>
        <dbReference type="Proteomes" id="UP000267223"/>
    </source>
</evidence>
<dbReference type="NCBIfam" id="TIGR00558">
    <property type="entry name" value="pdxH"/>
    <property type="match status" value="1"/>
</dbReference>
<proteinExistence type="inferred from homology"/>
<dbReference type="PIRSF" id="PIRSF000190">
    <property type="entry name" value="Pyd_amn-ph_oxd"/>
    <property type="match status" value="1"/>
</dbReference>
<feature type="binding site" evidence="9 10">
    <location>
        <position position="131"/>
    </location>
    <ligand>
        <name>substrate</name>
    </ligand>
</feature>
<dbReference type="Pfam" id="PF01243">
    <property type="entry name" value="PNPOx_N"/>
    <property type="match status" value="1"/>
</dbReference>
<evidence type="ECO:0000256" key="1">
    <source>
        <dbReference type="ARBA" id="ARBA00004738"/>
    </source>
</evidence>
<evidence type="ECO:0000256" key="4">
    <source>
        <dbReference type="ARBA" id="ARBA00011738"/>
    </source>
</evidence>
<feature type="binding site" evidence="9 10">
    <location>
        <begin position="191"/>
        <end position="193"/>
    </location>
    <ligand>
        <name>substrate</name>
    </ligand>
</feature>
<comment type="catalytic activity">
    <reaction evidence="9">
        <text>pyridoxine 5'-phosphate + O2 = pyridoxal 5'-phosphate + H2O2</text>
        <dbReference type="Rhea" id="RHEA:15149"/>
        <dbReference type="ChEBI" id="CHEBI:15379"/>
        <dbReference type="ChEBI" id="CHEBI:16240"/>
        <dbReference type="ChEBI" id="CHEBI:58589"/>
        <dbReference type="ChEBI" id="CHEBI:597326"/>
        <dbReference type="EC" id="1.4.3.5"/>
    </reaction>
</comment>
<dbReference type="SUPFAM" id="SSF50475">
    <property type="entry name" value="FMN-binding split barrel"/>
    <property type="match status" value="1"/>
</dbReference>
<comment type="pathway">
    <text evidence="1 9">Cofactor metabolism; pyridoxal 5'-phosphate salvage; pyridoxal 5'-phosphate from pyridoxamine 5'-phosphate: step 1/1.</text>
</comment>
<dbReference type="InterPro" id="IPR019576">
    <property type="entry name" value="Pyridoxamine_oxidase_dimer_C"/>
</dbReference>
<keyword evidence="7 9" id="KW-0560">Oxidoreductase</keyword>
<feature type="binding site" evidence="9 11">
    <location>
        <begin position="61"/>
        <end position="66"/>
    </location>
    <ligand>
        <name>FMN</name>
        <dbReference type="ChEBI" id="CHEBI:58210"/>
    </ligand>
</feature>
<dbReference type="GO" id="GO:0008615">
    <property type="term" value="P:pyridoxine biosynthetic process"/>
    <property type="evidence" value="ECO:0007669"/>
    <property type="project" value="UniProtKB-UniRule"/>
</dbReference>
<dbReference type="InterPro" id="IPR011576">
    <property type="entry name" value="Pyridox_Oxase_N"/>
</dbReference>
<evidence type="ECO:0000259" key="12">
    <source>
        <dbReference type="Pfam" id="PF01243"/>
    </source>
</evidence>
<feature type="binding site" evidence="9 11">
    <location>
        <position position="83"/>
    </location>
    <ligand>
        <name>FMN</name>
        <dbReference type="ChEBI" id="CHEBI:58210"/>
    </ligand>
</feature>
<comment type="subunit">
    <text evidence="4 9">Homodimer.</text>
</comment>
<evidence type="ECO:0000259" key="13">
    <source>
        <dbReference type="Pfam" id="PF10590"/>
    </source>
</evidence>
<keyword evidence="6 9" id="KW-0288">FMN</keyword>
<feature type="binding site" evidence="9 10">
    <location>
        <position position="66"/>
    </location>
    <ligand>
        <name>substrate</name>
    </ligand>
</feature>
<dbReference type="Pfam" id="PF10590">
    <property type="entry name" value="PNP_phzG_C"/>
    <property type="match status" value="1"/>
</dbReference>
<organism evidence="14 15">
    <name type="scientific">Hanamia caeni</name>
    <dbReference type="NCBI Taxonomy" id="2294116"/>
    <lineage>
        <taxon>Bacteria</taxon>
        <taxon>Pseudomonadati</taxon>
        <taxon>Bacteroidota</taxon>
        <taxon>Chitinophagia</taxon>
        <taxon>Chitinophagales</taxon>
        <taxon>Chitinophagaceae</taxon>
        <taxon>Hanamia</taxon>
    </lineage>
</organism>
<evidence type="ECO:0000256" key="7">
    <source>
        <dbReference type="ARBA" id="ARBA00023002"/>
    </source>
</evidence>
<keyword evidence="15" id="KW-1185">Reference proteome</keyword>
<evidence type="ECO:0000313" key="14">
    <source>
        <dbReference type="EMBL" id="RNI39224.1"/>
    </source>
</evidence>
<evidence type="ECO:0000256" key="3">
    <source>
        <dbReference type="ARBA" id="ARBA00007301"/>
    </source>
</evidence>
<dbReference type="InterPro" id="IPR019740">
    <property type="entry name" value="Pyridox_Oxase_CS"/>
</dbReference>
<dbReference type="PANTHER" id="PTHR10851">
    <property type="entry name" value="PYRIDOXINE-5-PHOSPHATE OXIDASE"/>
    <property type="match status" value="1"/>
</dbReference>
<dbReference type="NCBIfam" id="NF004231">
    <property type="entry name" value="PRK05679.1"/>
    <property type="match status" value="1"/>
</dbReference>
<feature type="binding site" evidence="9 11">
    <location>
        <begin position="140"/>
        <end position="141"/>
    </location>
    <ligand>
        <name>FMN</name>
        <dbReference type="ChEBI" id="CHEBI:58210"/>
    </ligand>
</feature>
<dbReference type="PROSITE" id="PS01064">
    <property type="entry name" value="PYRIDOX_OXIDASE"/>
    <property type="match status" value="1"/>
</dbReference>
<feature type="binding site" evidence="9 10">
    <location>
        <position position="127"/>
    </location>
    <ligand>
        <name>substrate</name>
    </ligand>
</feature>
<keyword evidence="5 9" id="KW-0285">Flavoprotein</keyword>
<dbReference type="UniPathway" id="UPA01068">
    <property type="reaction ID" value="UER00304"/>
</dbReference>
<evidence type="ECO:0000256" key="8">
    <source>
        <dbReference type="ARBA" id="ARBA00023096"/>
    </source>
</evidence>
<comment type="cofactor">
    <cofactor evidence="9 11">
        <name>FMN</name>
        <dbReference type="ChEBI" id="CHEBI:58210"/>
    </cofactor>
    <text evidence="9 11">Binds 1 FMN per subunit.</text>
</comment>
<sequence>MPSIASMRKVYKLKSLKEEDVMAHPIGQFEIWWNEAIEQQIEEANAMTLATCTAEGRPSARIVLLKGVDKRGFVFYTNYESRKAKEIEENSYVALLFFWKPLERQIRIEGRIKKISASESDEYFSLRPRESQLGAWSSPQSSVIKNAEYLQQNLVKYAEKFKDKEVTRPDYWGGYLVEPDAVEFWQGRPGRLHDRLKYTRADNNNWMIQRLAP</sequence>
<feature type="binding site" evidence="9 11">
    <location>
        <position position="195"/>
    </location>
    <ligand>
        <name>FMN</name>
        <dbReference type="ChEBI" id="CHEBI:58210"/>
    </ligand>
</feature>
<evidence type="ECO:0000256" key="6">
    <source>
        <dbReference type="ARBA" id="ARBA00022643"/>
    </source>
</evidence>
<evidence type="ECO:0000256" key="5">
    <source>
        <dbReference type="ARBA" id="ARBA00022630"/>
    </source>
</evidence>
<comment type="catalytic activity">
    <reaction evidence="9">
        <text>pyridoxamine 5'-phosphate + O2 + H2O = pyridoxal 5'-phosphate + H2O2 + NH4(+)</text>
        <dbReference type="Rhea" id="RHEA:15817"/>
        <dbReference type="ChEBI" id="CHEBI:15377"/>
        <dbReference type="ChEBI" id="CHEBI:15379"/>
        <dbReference type="ChEBI" id="CHEBI:16240"/>
        <dbReference type="ChEBI" id="CHEBI:28938"/>
        <dbReference type="ChEBI" id="CHEBI:58451"/>
        <dbReference type="ChEBI" id="CHEBI:597326"/>
        <dbReference type="EC" id="1.4.3.5"/>
    </reaction>
</comment>
<dbReference type="AlphaFoldDB" id="A0A3M9NNG5"/>
<dbReference type="EMBL" id="RJJR01000002">
    <property type="protein sequence ID" value="RNI39224.1"/>
    <property type="molecule type" value="Genomic_DNA"/>
</dbReference>
<comment type="pathway">
    <text evidence="2 9">Cofactor metabolism; pyridoxal 5'-phosphate salvage; pyridoxal 5'-phosphate from pyridoxine 5'-phosphate: step 1/1.</text>
</comment>
<feature type="binding site" evidence="9 10">
    <location>
        <position position="123"/>
    </location>
    <ligand>
        <name>substrate</name>
    </ligand>
</feature>
<name>A0A3M9NNG5_9BACT</name>
<reference evidence="14 15" key="1">
    <citation type="submission" date="2018-11" db="EMBL/GenBank/DDBJ databases">
        <title>Draft genome sequence of Ferruginibacter sp. BO-59.</title>
        <authorList>
            <person name="Im W.T."/>
        </authorList>
    </citation>
    <scope>NUCLEOTIDE SEQUENCE [LARGE SCALE GENOMIC DNA]</scope>
    <source>
        <strain evidence="14 15">BO-59</strain>
    </source>
</reference>
<gene>
    <name evidence="9 14" type="primary">pdxH</name>
    <name evidence="14" type="ORF">EFY79_05720</name>
</gene>
<dbReference type="Proteomes" id="UP000267223">
    <property type="component" value="Unassembled WGS sequence"/>
</dbReference>
<dbReference type="Gene3D" id="2.30.110.10">
    <property type="entry name" value="Electron Transport, Fmn-binding Protein, Chain A"/>
    <property type="match status" value="1"/>
</dbReference>
<comment type="similarity">
    <text evidence="3 9">Belongs to the pyridoxamine 5'-phosphate oxidase family.</text>
</comment>
<feature type="domain" description="Pyridoxamine 5'-phosphate oxidase N-terminal" evidence="12">
    <location>
        <begin position="35"/>
        <end position="153"/>
    </location>
</feature>
<dbReference type="GO" id="GO:0010181">
    <property type="term" value="F:FMN binding"/>
    <property type="evidence" value="ECO:0007669"/>
    <property type="project" value="UniProtKB-UniRule"/>
</dbReference>
<evidence type="ECO:0000256" key="10">
    <source>
        <dbReference type="PIRSR" id="PIRSR000190-1"/>
    </source>
</evidence>
<dbReference type="HAMAP" id="MF_01629">
    <property type="entry name" value="PdxH"/>
    <property type="match status" value="1"/>
</dbReference>
<feature type="binding site" evidence="10">
    <location>
        <begin position="8"/>
        <end position="11"/>
    </location>
    <ligand>
        <name>substrate</name>
    </ligand>
</feature>
<feature type="domain" description="Pyridoxine 5'-phosphate oxidase dimerisation C-terminal" evidence="13">
    <location>
        <begin position="172"/>
        <end position="213"/>
    </location>
</feature>
<feature type="binding site" evidence="9 11">
    <location>
        <position position="185"/>
    </location>
    <ligand>
        <name>FMN</name>
        <dbReference type="ChEBI" id="CHEBI:58210"/>
    </ligand>
</feature>
<dbReference type="InterPro" id="IPR012349">
    <property type="entry name" value="Split_barrel_FMN-bd"/>
</dbReference>
<dbReference type="PANTHER" id="PTHR10851:SF0">
    <property type="entry name" value="PYRIDOXINE-5'-PHOSPHATE OXIDASE"/>
    <property type="match status" value="1"/>
</dbReference>
<feature type="binding site" evidence="9 11">
    <location>
        <position position="82"/>
    </location>
    <ligand>
        <name>FMN</name>
        <dbReference type="ChEBI" id="CHEBI:58210"/>
    </ligand>
</feature>
<feature type="binding site" evidence="9 11">
    <location>
        <begin position="76"/>
        <end position="77"/>
    </location>
    <ligand>
        <name>FMN</name>
        <dbReference type="ChEBI" id="CHEBI:58210"/>
    </ligand>
</feature>
<dbReference type="InterPro" id="IPR000659">
    <property type="entry name" value="Pyridox_Oxase"/>
</dbReference>
<feature type="binding site" evidence="9 11">
    <location>
        <position position="105"/>
    </location>
    <ligand>
        <name>FMN</name>
        <dbReference type="ChEBI" id="CHEBI:58210"/>
    </ligand>
</feature>
<dbReference type="FunFam" id="2.30.110.10:FF:000005">
    <property type="entry name" value="NAD(P)H-hydrate epimerase"/>
    <property type="match status" value="1"/>
</dbReference>
<evidence type="ECO:0000256" key="2">
    <source>
        <dbReference type="ARBA" id="ARBA00005037"/>
    </source>
</evidence>
<comment type="function">
    <text evidence="9">Catalyzes the oxidation of either pyridoxine 5'-phosphate (PNP) or pyridoxamine 5'-phosphate (PMP) into pyridoxal 5'-phosphate (PLP).</text>
</comment>
<dbReference type="GO" id="GO:0004733">
    <property type="term" value="F:pyridoxamine phosphate oxidase activity"/>
    <property type="evidence" value="ECO:0007669"/>
    <property type="project" value="UniProtKB-UniRule"/>
</dbReference>
<accession>A0A3M9NNG5</accession>
<dbReference type="OrthoDB" id="9780392at2"/>
<dbReference type="EC" id="1.4.3.5" evidence="9"/>
<evidence type="ECO:0000256" key="9">
    <source>
        <dbReference type="HAMAP-Rule" id="MF_01629"/>
    </source>
</evidence>